<feature type="compositionally biased region" description="Low complexity" evidence="1">
    <location>
        <begin position="168"/>
        <end position="179"/>
    </location>
</feature>
<dbReference type="InterPro" id="IPR022603">
    <property type="entry name" value="DUF3152"/>
</dbReference>
<proteinExistence type="predicted"/>
<evidence type="ECO:0000313" key="5">
    <source>
        <dbReference type="Proteomes" id="UP000199207"/>
    </source>
</evidence>
<dbReference type="Pfam" id="PF11350">
    <property type="entry name" value="DUF3152"/>
    <property type="match status" value="1"/>
</dbReference>
<keyword evidence="2" id="KW-0472">Membrane</keyword>
<dbReference type="AlphaFoldDB" id="A0A1I1F0M7"/>
<protein>
    <recommendedName>
        <fullName evidence="3">DUF3152 domain-containing protein</fullName>
    </recommendedName>
</protein>
<gene>
    <name evidence="4" type="ORF">SAMN05421773_101494</name>
</gene>
<feature type="domain" description="DUF3152" evidence="3">
    <location>
        <begin position="242"/>
        <end position="424"/>
    </location>
</feature>
<name>A0A1I1F0M7_9ACTN</name>
<feature type="transmembrane region" description="Helical" evidence="2">
    <location>
        <begin position="134"/>
        <end position="156"/>
    </location>
</feature>
<evidence type="ECO:0000259" key="3">
    <source>
        <dbReference type="Pfam" id="PF11350"/>
    </source>
</evidence>
<accession>A0A1I1F0M7</accession>
<feature type="region of interest" description="Disordered" evidence="1">
    <location>
        <begin position="1"/>
        <end position="136"/>
    </location>
</feature>
<feature type="compositionally biased region" description="Basic residues" evidence="1">
    <location>
        <begin position="93"/>
        <end position="103"/>
    </location>
</feature>
<keyword evidence="5" id="KW-1185">Reference proteome</keyword>
<dbReference type="Proteomes" id="UP000199207">
    <property type="component" value="Unassembled WGS sequence"/>
</dbReference>
<evidence type="ECO:0000256" key="2">
    <source>
        <dbReference type="SAM" id="Phobius"/>
    </source>
</evidence>
<sequence>MDRRTSHHAGAYTAERPAGPVRRPVTPADGGSGRGRMLRPRQEYLDAFDGDWPSGASPVVSGSAESPAGAGAARRAEGGSGAAGESEGEPPRRGRHRSVRGRARARDKDRGENRGENRGEQRGRGRKPGGWGRSLSGVGAAAVVTCLAVTAAVALLEERPVSGDDAARGAGDTAEGAPDGTDDAPDPAGAPQAPETTTGPDGAADSAGAQSPGGTEDAPGGGTGVDYDTYMDTVWPMAPELTGSGTLVPVPGTDPAADPDAARLLRYRVDVEQGLGVDPEIFAEAVHRTLSDPRSWGNNGERGFARVADGDFDFIITLASPGTTAEWCAKAGLDTTVDNVSCNASTTERVMINAWRWAQGSDTFGPDRIREYRQMLVNHEVGHRIGYGHEVCPAEGALAPVMMQQTKFLTINGLTCKPNAWPHPDN</sequence>
<keyword evidence="2" id="KW-1133">Transmembrane helix</keyword>
<feature type="compositionally biased region" description="Low complexity" evidence="1">
    <location>
        <begin position="186"/>
        <end position="195"/>
    </location>
</feature>
<organism evidence="4 5">
    <name type="scientific">Streptomyces aidingensis</name>
    <dbReference type="NCBI Taxonomy" id="910347"/>
    <lineage>
        <taxon>Bacteria</taxon>
        <taxon>Bacillati</taxon>
        <taxon>Actinomycetota</taxon>
        <taxon>Actinomycetes</taxon>
        <taxon>Kitasatosporales</taxon>
        <taxon>Streptomycetaceae</taxon>
        <taxon>Streptomyces</taxon>
    </lineage>
</organism>
<feature type="compositionally biased region" description="Low complexity" evidence="1">
    <location>
        <begin position="61"/>
        <end position="73"/>
    </location>
</feature>
<keyword evidence="2" id="KW-0812">Transmembrane</keyword>
<dbReference type="EMBL" id="FOLM01000001">
    <property type="protein sequence ID" value="SFB91318.1"/>
    <property type="molecule type" value="Genomic_DNA"/>
</dbReference>
<feature type="region of interest" description="Disordered" evidence="1">
    <location>
        <begin position="163"/>
        <end position="227"/>
    </location>
</feature>
<reference evidence="4 5" key="1">
    <citation type="submission" date="2016-10" db="EMBL/GenBank/DDBJ databases">
        <authorList>
            <person name="de Groot N.N."/>
        </authorList>
    </citation>
    <scope>NUCLEOTIDE SEQUENCE [LARGE SCALE GENOMIC DNA]</scope>
    <source>
        <strain evidence="4 5">CGMCC 4.5739</strain>
    </source>
</reference>
<dbReference type="RefSeq" id="WP_245833753.1">
    <property type="nucleotide sequence ID" value="NZ_FOLM01000001.1"/>
</dbReference>
<dbReference type="STRING" id="910347.SAMN05421773_101494"/>
<evidence type="ECO:0000256" key="1">
    <source>
        <dbReference type="SAM" id="MobiDB-lite"/>
    </source>
</evidence>
<feature type="compositionally biased region" description="Basic and acidic residues" evidence="1">
    <location>
        <begin position="104"/>
        <end position="123"/>
    </location>
</feature>
<evidence type="ECO:0000313" key="4">
    <source>
        <dbReference type="EMBL" id="SFB91318.1"/>
    </source>
</evidence>
<dbReference type="SUPFAM" id="SSF55486">
    <property type="entry name" value="Metalloproteases ('zincins'), catalytic domain"/>
    <property type="match status" value="1"/>
</dbReference>